<keyword evidence="3" id="KW-1185">Reference proteome</keyword>
<evidence type="ECO:0000313" key="3">
    <source>
        <dbReference type="Proteomes" id="UP000735302"/>
    </source>
</evidence>
<dbReference type="AlphaFoldDB" id="A0AAV3YX08"/>
<sequence>MQTTLPKPWRRERQALQPREERFSPRPLAFCQHSATSVGCRRSRLDVKGKPIMIPARYLSDSWGVGGTVVSESAMRSARTFLTRVRAPEALKSEINLLWTDYV</sequence>
<feature type="compositionally biased region" description="Basic and acidic residues" evidence="1">
    <location>
        <begin position="9"/>
        <end position="21"/>
    </location>
</feature>
<comment type="caution">
    <text evidence="2">The sequence shown here is derived from an EMBL/GenBank/DDBJ whole genome shotgun (WGS) entry which is preliminary data.</text>
</comment>
<name>A0AAV3YX08_9GAST</name>
<protein>
    <submittedName>
        <fullName evidence="2">Uncharacterized protein</fullName>
    </submittedName>
</protein>
<proteinExistence type="predicted"/>
<evidence type="ECO:0000313" key="2">
    <source>
        <dbReference type="EMBL" id="GFN86258.1"/>
    </source>
</evidence>
<evidence type="ECO:0000256" key="1">
    <source>
        <dbReference type="SAM" id="MobiDB-lite"/>
    </source>
</evidence>
<dbReference type="EMBL" id="BLXT01001503">
    <property type="protein sequence ID" value="GFN86258.1"/>
    <property type="molecule type" value="Genomic_DNA"/>
</dbReference>
<accession>A0AAV3YX08</accession>
<gene>
    <name evidence="2" type="ORF">PoB_001276400</name>
</gene>
<organism evidence="2 3">
    <name type="scientific">Plakobranchus ocellatus</name>
    <dbReference type="NCBI Taxonomy" id="259542"/>
    <lineage>
        <taxon>Eukaryota</taxon>
        <taxon>Metazoa</taxon>
        <taxon>Spiralia</taxon>
        <taxon>Lophotrochozoa</taxon>
        <taxon>Mollusca</taxon>
        <taxon>Gastropoda</taxon>
        <taxon>Heterobranchia</taxon>
        <taxon>Euthyneura</taxon>
        <taxon>Panpulmonata</taxon>
        <taxon>Sacoglossa</taxon>
        <taxon>Placobranchoidea</taxon>
        <taxon>Plakobranchidae</taxon>
        <taxon>Plakobranchus</taxon>
    </lineage>
</organism>
<reference evidence="2 3" key="1">
    <citation type="journal article" date="2021" name="Elife">
        <title>Chloroplast acquisition without the gene transfer in kleptoplastic sea slugs, Plakobranchus ocellatus.</title>
        <authorList>
            <person name="Maeda T."/>
            <person name="Takahashi S."/>
            <person name="Yoshida T."/>
            <person name="Shimamura S."/>
            <person name="Takaki Y."/>
            <person name="Nagai Y."/>
            <person name="Toyoda A."/>
            <person name="Suzuki Y."/>
            <person name="Arimoto A."/>
            <person name="Ishii H."/>
            <person name="Satoh N."/>
            <person name="Nishiyama T."/>
            <person name="Hasebe M."/>
            <person name="Maruyama T."/>
            <person name="Minagawa J."/>
            <person name="Obokata J."/>
            <person name="Shigenobu S."/>
        </authorList>
    </citation>
    <scope>NUCLEOTIDE SEQUENCE [LARGE SCALE GENOMIC DNA]</scope>
</reference>
<dbReference type="Proteomes" id="UP000735302">
    <property type="component" value="Unassembled WGS sequence"/>
</dbReference>
<feature type="region of interest" description="Disordered" evidence="1">
    <location>
        <begin position="1"/>
        <end position="21"/>
    </location>
</feature>